<name>A0A1Y0D251_9GAMM</name>
<gene>
    <name evidence="3" type="ORF">CBP31_02265</name>
</gene>
<dbReference type="AlphaFoldDB" id="A0A1Y0D251"/>
<feature type="compositionally biased region" description="Polar residues" evidence="1">
    <location>
        <begin position="189"/>
        <end position="199"/>
    </location>
</feature>
<dbReference type="OrthoDB" id="9804758at2"/>
<evidence type="ECO:0000313" key="4">
    <source>
        <dbReference type="Proteomes" id="UP000243937"/>
    </source>
</evidence>
<dbReference type="InterPro" id="IPR004435">
    <property type="entry name" value="MobB_dom"/>
</dbReference>
<dbReference type="Gene3D" id="3.40.50.300">
    <property type="entry name" value="P-loop containing nucleotide triphosphate hydrolases"/>
    <property type="match status" value="1"/>
</dbReference>
<protein>
    <submittedName>
        <fullName evidence="3">Molybdopterin-guanine dinucleotide biosynthesis protein B</fullName>
    </submittedName>
</protein>
<dbReference type="GO" id="GO:0005525">
    <property type="term" value="F:GTP binding"/>
    <property type="evidence" value="ECO:0007669"/>
    <property type="project" value="InterPro"/>
</dbReference>
<keyword evidence="4" id="KW-1185">Reference proteome</keyword>
<dbReference type="InterPro" id="IPR027417">
    <property type="entry name" value="P-loop_NTPase"/>
</dbReference>
<evidence type="ECO:0000259" key="2">
    <source>
        <dbReference type="Pfam" id="PF03205"/>
    </source>
</evidence>
<dbReference type="InterPro" id="IPR052539">
    <property type="entry name" value="MGD_biosynthesis_adapter"/>
</dbReference>
<feature type="domain" description="Molybdopterin-guanine dinucleotide biosynthesis protein B (MobB)" evidence="2">
    <location>
        <begin position="11"/>
        <end position="144"/>
    </location>
</feature>
<dbReference type="GO" id="GO:0006777">
    <property type="term" value="P:Mo-molybdopterin cofactor biosynthetic process"/>
    <property type="evidence" value="ECO:0007669"/>
    <property type="project" value="InterPro"/>
</dbReference>
<evidence type="ECO:0000256" key="1">
    <source>
        <dbReference type="SAM" id="MobiDB-lite"/>
    </source>
</evidence>
<dbReference type="CDD" id="cd03116">
    <property type="entry name" value="MobB"/>
    <property type="match status" value="1"/>
</dbReference>
<accession>A0A1Y0D251</accession>
<proteinExistence type="predicted"/>
<reference evidence="3 4" key="1">
    <citation type="journal article" date="2014" name="Int. J. Syst. Evol. Microbiol.">
        <title>Oceanisphaera profunda sp. nov., a marine bacterium isolated from deep-sea sediment, and emended description of the genus Oceanisphaera.</title>
        <authorList>
            <person name="Xu Z."/>
            <person name="Zhang X.Y."/>
            <person name="Su H.N."/>
            <person name="Yu Z.C."/>
            <person name="Liu C."/>
            <person name="Li H."/>
            <person name="Chen X.L."/>
            <person name="Song X.Y."/>
            <person name="Xie B.B."/>
            <person name="Qin Q.L."/>
            <person name="Zhou B.C."/>
            <person name="Shi M."/>
            <person name="Huang Y."/>
            <person name="Zhang Y.Z."/>
        </authorList>
    </citation>
    <scope>NUCLEOTIDE SEQUENCE [LARGE SCALE GENOMIC DNA]</scope>
    <source>
        <strain evidence="3 4">SM1222</strain>
    </source>
</reference>
<dbReference type="PANTHER" id="PTHR40072">
    <property type="entry name" value="MOLYBDOPTERIN-GUANINE DINUCLEOTIDE BIOSYNTHESIS ADAPTER PROTEIN-RELATED"/>
    <property type="match status" value="1"/>
</dbReference>
<dbReference type="EMBL" id="CP021377">
    <property type="protein sequence ID" value="ART81598.1"/>
    <property type="molecule type" value="Genomic_DNA"/>
</dbReference>
<organism evidence="3 4">
    <name type="scientific">Oceanisphaera profunda</name>
    <dbReference type="NCBI Taxonomy" id="1416627"/>
    <lineage>
        <taxon>Bacteria</taxon>
        <taxon>Pseudomonadati</taxon>
        <taxon>Pseudomonadota</taxon>
        <taxon>Gammaproteobacteria</taxon>
        <taxon>Aeromonadales</taxon>
        <taxon>Aeromonadaceae</taxon>
        <taxon>Oceanisphaera</taxon>
    </lineage>
</organism>
<dbReference type="NCBIfam" id="TIGR00176">
    <property type="entry name" value="mobB"/>
    <property type="match status" value="1"/>
</dbReference>
<dbReference type="KEGG" id="opf:CBP31_02265"/>
<feature type="region of interest" description="Disordered" evidence="1">
    <location>
        <begin position="182"/>
        <end position="214"/>
    </location>
</feature>
<dbReference type="PANTHER" id="PTHR40072:SF1">
    <property type="entry name" value="MOLYBDOPTERIN-GUANINE DINUCLEOTIDE BIOSYNTHESIS ADAPTER PROTEIN"/>
    <property type="match status" value="1"/>
</dbReference>
<dbReference type="SUPFAM" id="SSF52540">
    <property type="entry name" value="P-loop containing nucleoside triphosphate hydrolases"/>
    <property type="match status" value="1"/>
</dbReference>
<evidence type="ECO:0000313" key="3">
    <source>
        <dbReference type="EMBL" id="ART81598.1"/>
    </source>
</evidence>
<dbReference type="Proteomes" id="UP000243937">
    <property type="component" value="Chromosome"/>
</dbReference>
<sequence length="214" mass="23499">MTRSHCSYALLGFAGFSGSGKTTLLRQLVHLLSQRGLRIGLIKHTHHDVEQDRPGKDSFELRHAGAQQCLLAGPKRTIVTFENPIAQEPDLYESLARLRLDQLDLILVEGFRDATINKIEVHRPACQRPLLCQQDPHILALATDDLTLSSPVPLLDLNDAVAIAEQIMLWWQTGRLRGPALSVFHPQDSHSGADSSHTTKGVDDGNADAAPGRV</sequence>
<dbReference type="Pfam" id="PF03205">
    <property type="entry name" value="MobB"/>
    <property type="match status" value="1"/>
</dbReference>